<evidence type="ECO:0000259" key="3">
    <source>
        <dbReference type="PROSITE" id="PS50405"/>
    </source>
</evidence>
<dbReference type="InterPro" id="IPR036249">
    <property type="entry name" value="Thioredoxin-like_sf"/>
</dbReference>
<dbReference type="SUPFAM" id="SSF52833">
    <property type="entry name" value="Thioredoxin-like"/>
    <property type="match status" value="1"/>
</dbReference>
<dbReference type="Gene3D" id="3.40.30.10">
    <property type="entry name" value="Glutaredoxin"/>
    <property type="match status" value="1"/>
</dbReference>
<feature type="domain" description="GST N-terminal" evidence="2">
    <location>
        <begin position="1"/>
        <end position="80"/>
    </location>
</feature>
<dbReference type="PANTHER" id="PTHR44051">
    <property type="entry name" value="GLUTATHIONE S-TRANSFERASE-RELATED"/>
    <property type="match status" value="1"/>
</dbReference>
<feature type="domain" description="GST C-terminal" evidence="3">
    <location>
        <begin position="84"/>
        <end position="206"/>
    </location>
</feature>
<comment type="caution">
    <text evidence="4">The sequence shown here is derived from an EMBL/GenBank/DDBJ whole genome shotgun (WGS) entry which is preliminary data.</text>
</comment>
<evidence type="ECO:0000259" key="2">
    <source>
        <dbReference type="PROSITE" id="PS50404"/>
    </source>
</evidence>
<dbReference type="RefSeq" id="WP_322879416.1">
    <property type="nucleotide sequence ID" value="NZ_JAVMIP010000024.1"/>
</dbReference>
<dbReference type="SFLD" id="SFLDS00019">
    <property type="entry name" value="Glutathione_Transferase_(cytos"/>
    <property type="match status" value="1"/>
</dbReference>
<accession>A0AAE4FW84</accession>
<dbReference type="PANTHER" id="PTHR44051:SF8">
    <property type="entry name" value="GLUTATHIONE S-TRANSFERASE GSTA"/>
    <property type="match status" value="1"/>
</dbReference>
<name>A0AAE4FW84_9CYAN</name>
<dbReference type="CDD" id="cd00570">
    <property type="entry name" value="GST_N_family"/>
    <property type="match status" value="1"/>
</dbReference>
<dbReference type="SUPFAM" id="SSF47616">
    <property type="entry name" value="GST C-terminal domain-like"/>
    <property type="match status" value="1"/>
</dbReference>
<proteinExistence type="inferred from homology"/>
<dbReference type="Pfam" id="PF02798">
    <property type="entry name" value="GST_N"/>
    <property type="match status" value="1"/>
</dbReference>
<dbReference type="InterPro" id="IPR040079">
    <property type="entry name" value="Glutathione_S-Trfase"/>
</dbReference>
<evidence type="ECO:0000313" key="4">
    <source>
        <dbReference type="EMBL" id="MDS3862206.1"/>
    </source>
</evidence>
<organism evidence="4 5">
    <name type="scientific">Pseudocalidococcus azoricus BACA0444</name>
    <dbReference type="NCBI Taxonomy" id="2918990"/>
    <lineage>
        <taxon>Bacteria</taxon>
        <taxon>Bacillati</taxon>
        <taxon>Cyanobacteriota</taxon>
        <taxon>Cyanophyceae</taxon>
        <taxon>Acaryochloridales</taxon>
        <taxon>Thermosynechococcaceae</taxon>
        <taxon>Pseudocalidococcus</taxon>
        <taxon>Pseudocalidococcus azoricus</taxon>
    </lineage>
</organism>
<dbReference type="EMBL" id="JAVMIP010000024">
    <property type="protein sequence ID" value="MDS3862206.1"/>
    <property type="molecule type" value="Genomic_DNA"/>
</dbReference>
<evidence type="ECO:0000313" key="5">
    <source>
        <dbReference type="Proteomes" id="UP001268256"/>
    </source>
</evidence>
<dbReference type="PROSITE" id="PS50404">
    <property type="entry name" value="GST_NTER"/>
    <property type="match status" value="1"/>
</dbReference>
<dbReference type="PROSITE" id="PS50405">
    <property type="entry name" value="GST_CTER"/>
    <property type="match status" value="1"/>
</dbReference>
<dbReference type="Proteomes" id="UP001268256">
    <property type="component" value="Unassembled WGS sequence"/>
</dbReference>
<comment type="similarity">
    <text evidence="1">Belongs to the GST superfamily.</text>
</comment>
<reference evidence="5" key="1">
    <citation type="submission" date="2023-07" db="EMBL/GenBank/DDBJ databases">
        <authorList>
            <person name="Luz R."/>
            <person name="Cordeiro R."/>
            <person name="Fonseca A."/>
            <person name="Goncalves V."/>
        </authorList>
    </citation>
    <scope>NUCLEOTIDE SEQUENCE [LARGE SCALE GENOMIC DNA]</scope>
    <source>
        <strain evidence="5">BACA0444</strain>
    </source>
</reference>
<dbReference type="InterPro" id="IPR004045">
    <property type="entry name" value="Glutathione_S-Trfase_N"/>
</dbReference>
<sequence>MKLYYFPPSPNTRKAHAVAIYLELPLELQLVNLQKNEQCASEFLKLNPTGRTPVLQDGDFILWESTAIMQYLASLLPNTLWPEDWRSRADIMRWQSWQLAHWYPICQPLQYENFVKPLLQLGDPDPHVIEKATEQFHKAAIPLNAHLAERKFLVNDSLTLADFSVASDLTYAIPGRFPLENYPHIRSWYARIEQLPAWEKTVPGGQ</sequence>
<dbReference type="Gene3D" id="1.20.1050.10">
    <property type="match status" value="1"/>
</dbReference>
<dbReference type="InterPro" id="IPR036282">
    <property type="entry name" value="Glutathione-S-Trfase_C_sf"/>
</dbReference>
<protein>
    <submittedName>
        <fullName evidence="4">Glutathione S-transferase family protein</fullName>
    </submittedName>
</protein>
<dbReference type="SFLD" id="SFLDG00358">
    <property type="entry name" value="Main_(cytGST)"/>
    <property type="match status" value="1"/>
</dbReference>
<evidence type="ECO:0000256" key="1">
    <source>
        <dbReference type="RuleBase" id="RU003494"/>
    </source>
</evidence>
<dbReference type="SFLD" id="SFLDG01150">
    <property type="entry name" value="Main.1:_Beta-like"/>
    <property type="match status" value="1"/>
</dbReference>
<dbReference type="AlphaFoldDB" id="A0AAE4FW84"/>
<gene>
    <name evidence="4" type="ORF">RIF25_15495</name>
</gene>
<dbReference type="InterPro" id="IPR004046">
    <property type="entry name" value="GST_C"/>
</dbReference>
<dbReference type="InterPro" id="IPR010987">
    <property type="entry name" value="Glutathione-S-Trfase_C-like"/>
</dbReference>
<dbReference type="Pfam" id="PF00043">
    <property type="entry name" value="GST_C"/>
    <property type="match status" value="1"/>
</dbReference>
<keyword evidence="5" id="KW-1185">Reference proteome</keyword>